<reference evidence="1 2" key="1">
    <citation type="journal article" date="2018" name="Nat. Ecol. Evol.">
        <title>Pezizomycetes genomes reveal the molecular basis of ectomycorrhizal truffle lifestyle.</title>
        <authorList>
            <person name="Murat C."/>
            <person name="Payen T."/>
            <person name="Noel B."/>
            <person name="Kuo A."/>
            <person name="Morin E."/>
            <person name="Chen J."/>
            <person name="Kohler A."/>
            <person name="Krizsan K."/>
            <person name="Balestrini R."/>
            <person name="Da Silva C."/>
            <person name="Montanini B."/>
            <person name="Hainaut M."/>
            <person name="Levati E."/>
            <person name="Barry K.W."/>
            <person name="Belfiori B."/>
            <person name="Cichocki N."/>
            <person name="Clum A."/>
            <person name="Dockter R.B."/>
            <person name="Fauchery L."/>
            <person name="Guy J."/>
            <person name="Iotti M."/>
            <person name="Le Tacon F."/>
            <person name="Lindquist E.A."/>
            <person name="Lipzen A."/>
            <person name="Malagnac F."/>
            <person name="Mello A."/>
            <person name="Molinier V."/>
            <person name="Miyauchi S."/>
            <person name="Poulain J."/>
            <person name="Riccioni C."/>
            <person name="Rubini A."/>
            <person name="Sitrit Y."/>
            <person name="Splivallo R."/>
            <person name="Traeger S."/>
            <person name="Wang M."/>
            <person name="Zifcakova L."/>
            <person name="Wipf D."/>
            <person name="Zambonelli A."/>
            <person name="Paolocci F."/>
            <person name="Nowrousian M."/>
            <person name="Ottonello S."/>
            <person name="Baldrian P."/>
            <person name="Spatafora J.W."/>
            <person name="Henrissat B."/>
            <person name="Nagy L.G."/>
            <person name="Aury J.M."/>
            <person name="Wincker P."/>
            <person name="Grigoriev I.V."/>
            <person name="Bonfante P."/>
            <person name="Martin F.M."/>
        </authorList>
    </citation>
    <scope>NUCLEOTIDE SEQUENCE [LARGE SCALE GENOMIC DNA]</scope>
    <source>
        <strain evidence="1 2">RN42</strain>
    </source>
</reference>
<accession>A0A3N4I063</accession>
<evidence type="ECO:0000313" key="1">
    <source>
        <dbReference type="EMBL" id="RPA77500.1"/>
    </source>
</evidence>
<dbReference type="Proteomes" id="UP000275078">
    <property type="component" value="Unassembled WGS sequence"/>
</dbReference>
<name>A0A3N4I063_ASCIM</name>
<gene>
    <name evidence="1" type="ORF">BJ508DRAFT_310086</name>
</gene>
<dbReference type="AlphaFoldDB" id="A0A3N4I063"/>
<keyword evidence="2" id="KW-1185">Reference proteome</keyword>
<evidence type="ECO:0000313" key="2">
    <source>
        <dbReference type="Proteomes" id="UP000275078"/>
    </source>
</evidence>
<protein>
    <submittedName>
        <fullName evidence="1">Uncharacterized protein</fullName>
    </submittedName>
</protein>
<sequence length="153" mass="16794">MGTRLGGHPYAYCPTTGGSGMPHSSCGKVSPAPCSESSSETFLVTPEILPELERDSSFLGSERLPKIDCVEPEQINGRRASPRQLHILSQMSTSGSFKFACIWGRSYRGEAGASVVETRLINPVPLLRGILEPAFSSRLLFFLREAMPKFKFR</sequence>
<dbReference type="EMBL" id="ML119725">
    <property type="protein sequence ID" value="RPA77500.1"/>
    <property type="molecule type" value="Genomic_DNA"/>
</dbReference>
<organism evidence="1 2">
    <name type="scientific">Ascobolus immersus RN42</name>
    <dbReference type="NCBI Taxonomy" id="1160509"/>
    <lineage>
        <taxon>Eukaryota</taxon>
        <taxon>Fungi</taxon>
        <taxon>Dikarya</taxon>
        <taxon>Ascomycota</taxon>
        <taxon>Pezizomycotina</taxon>
        <taxon>Pezizomycetes</taxon>
        <taxon>Pezizales</taxon>
        <taxon>Ascobolaceae</taxon>
        <taxon>Ascobolus</taxon>
    </lineage>
</organism>
<proteinExistence type="predicted"/>